<organism evidence="1 2">
    <name type="scientific">Penicilliopsis zonata CBS 506.65</name>
    <dbReference type="NCBI Taxonomy" id="1073090"/>
    <lineage>
        <taxon>Eukaryota</taxon>
        <taxon>Fungi</taxon>
        <taxon>Dikarya</taxon>
        <taxon>Ascomycota</taxon>
        <taxon>Pezizomycotina</taxon>
        <taxon>Eurotiomycetes</taxon>
        <taxon>Eurotiomycetidae</taxon>
        <taxon>Eurotiales</taxon>
        <taxon>Aspergillaceae</taxon>
        <taxon>Penicilliopsis</taxon>
    </lineage>
</organism>
<dbReference type="OrthoDB" id="10262962at2759"/>
<keyword evidence="2" id="KW-1185">Reference proteome</keyword>
<dbReference type="PANTHER" id="PTHR11567:SF195">
    <property type="entry name" value="ACID PHOSPHATASE, PUTATIVE (AFU_ORTHOLOGUE AFUA_3G14570)-RELATED"/>
    <property type="match status" value="1"/>
</dbReference>
<dbReference type="Gene3D" id="3.40.50.1240">
    <property type="entry name" value="Phosphoglycerate mutase-like"/>
    <property type="match status" value="1"/>
</dbReference>
<accession>A0A1L9SBB0</accession>
<evidence type="ECO:0008006" key="3">
    <source>
        <dbReference type="Google" id="ProtNLM"/>
    </source>
</evidence>
<reference evidence="2" key="1">
    <citation type="journal article" date="2017" name="Genome Biol.">
        <title>Comparative genomics reveals high biological diversity and specific adaptations in the industrially and medically important fungal genus Aspergillus.</title>
        <authorList>
            <person name="de Vries R.P."/>
            <person name="Riley R."/>
            <person name="Wiebenga A."/>
            <person name="Aguilar-Osorio G."/>
            <person name="Amillis S."/>
            <person name="Uchima C.A."/>
            <person name="Anderluh G."/>
            <person name="Asadollahi M."/>
            <person name="Askin M."/>
            <person name="Barry K."/>
            <person name="Battaglia E."/>
            <person name="Bayram O."/>
            <person name="Benocci T."/>
            <person name="Braus-Stromeyer S.A."/>
            <person name="Caldana C."/>
            <person name="Canovas D."/>
            <person name="Cerqueira G.C."/>
            <person name="Chen F."/>
            <person name="Chen W."/>
            <person name="Choi C."/>
            <person name="Clum A."/>
            <person name="Dos Santos R.A."/>
            <person name="Damasio A.R."/>
            <person name="Diallinas G."/>
            <person name="Emri T."/>
            <person name="Fekete E."/>
            <person name="Flipphi M."/>
            <person name="Freyberg S."/>
            <person name="Gallo A."/>
            <person name="Gournas C."/>
            <person name="Habgood R."/>
            <person name="Hainaut M."/>
            <person name="Harispe M.L."/>
            <person name="Henrissat B."/>
            <person name="Hilden K.S."/>
            <person name="Hope R."/>
            <person name="Hossain A."/>
            <person name="Karabika E."/>
            <person name="Karaffa L."/>
            <person name="Karanyi Z."/>
            <person name="Krasevec N."/>
            <person name="Kuo A."/>
            <person name="Kusch H."/>
            <person name="LaButti K."/>
            <person name="Lagendijk E.L."/>
            <person name="Lapidus A."/>
            <person name="Levasseur A."/>
            <person name="Lindquist E."/>
            <person name="Lipzen A."/>
            <person name="Logrieco A.F."/>
            <person name="MacCabe A."/>
            <person name="Maekelae M.R."/>
            <person name="Malavazi I."/>
            <person name="Melin P."/>
            <person name="Meyer V."/>
            <person name="Mielnichuk N."/>
            <person name="Miskei M."/>
            <person name="Molnar A.P."/>
            <person name="Mule G."/>
            <person name="Ngan C.Y."/>
            <person name="Orejas M."/>
            <person name="Orosz E."/>
            <person name="Ouedraogo J.P."/>
            <person name="Overkamp K.M."/>
            <person name="Park H.-S."/>
            <person name="Perrone G."/>
            <person name="Piumi F."/>
            <person name="Punt P.J."/>
            <person name="Ram A.F."/>
            <person name="Ramon A."/>
            <person name="Rauscher S."/>
            <person name="Record E."/>
            <person name="Riano-Pachon D.M."/>
            <person name="Robert V."/>
            <person name="Roehrig J."/>
            <person name="Ruller R."/>
            <person name="Salamov A."/>
            <person name="Salih N.S."/>
            <person name="Samson R.A."/>
            <person name="Sandor E."/>
            <person name="Sanguinetti M."/>
            <person name="Schuetze T."/>
            <person name="Sepcic K."/>
            <person name="Shelest E."/>
            <person name="Sherlock G."/>
            <person name="Sophianopoulou V."/>
            <person name="Squina F.M."/>
            <person name="Sun H."/>
            <person name="Susca A."/>
            <person name="Todd R.B."/>
            <person name="Tsang A."/>
            <person name="Unkles S.E."/>
            <person name="van de Wiele N."/>
            <person name="van Rossen-Uffink D."/>
            <person name="Oliveira J.V."/>
            <person name="Vesth T.C."/>
            <person name="Visser J."/>
            <person name="Yu J.-H."/>
            <person name="Zhou M."/>
            <person name="Andersen M.R."/>
            <person name="Archer D.B."/>
            <person name="Baker S.E."/>
            <person name="Benoit I."/>
            <person name="Brakhage A.A."/>
            <person name="Braus G.H."/>
            <person name="Fischer R."/>
            <person name="Frisvad J.C."/>
            <person name="Goldman G.H."/>
            <person name="Houbraken J."/>
            <person name="Oakley B."/>
            <person name="Pocsi I."/>
            <person name="Scazzocchio C."/>
            <person name="Seiboth B."/>
            <person name="vanKuyk P.A."/>
            <person name="Wortman J."/>
            <person name="Dyer P.S."/>
            <person name="Grigoriev I.V."/>
        </authorList>
    </citation>
    <scope>NUCLEOTIDE SEQUENCE [LARGE SCALE GENOMIC DNA]</scope>
    <source>
        <strain evidence="2">CBS 506.65</strain>
    </source>
</reference>
<dbReference type="EMBL" id="KV878348">
    <property type="protein sequence ID" value="OJJ44438.1"/>
    <property type="molecule type" value="Genomic_DNA"/>
</dbReference>
<dbReference type="GO" id="GO:0016791">
    <property type="term" value="F:phosphatase activity"/>
    <property type="evidence" value="ECO:0007669"/>
    <property type="project" value="TreeGrafter"/>
</dbReference>
<dbReference type="AlphaFoldDB" id="A0A1L9SBB0"/>
<protein>
    <recommendedName>
        <fullName evidence="3">Histidine acid phosphatase</fullName>
    </recommendedName>
</protein>
<dbReference type="PANTHER" id="PTHR11567">
    <property type="entry name" value="ACID PHOSPHATASE-RELATED"/>
    <property type="match status" value="1"/>
</dbReference>
<evidence type="ECO:0000313" key="2">
    <source>
        <dbReference type="Proteomes" id="UP000184188"/>
    </source>
</evidence>
<dbReference type="Proteomes" id="UP000184188">
    <property type="component" value="Unassembled WGS sequence"/>
</dbReference>
<gene>
    <name evidence="1" type="ORF">ASPZODRAFT_71773</name>
</gene>
<dbReference type="GeneID" id="34616243"/>
<evidence type="ECO:0000313" key="1">
    <source>
        <dbReference type="EMBL" id="OJJ44438.1"/>
    </source>
</evidence>
<name>A0A1L9SBB0_9EURO</name>
<sequence length="452" mass="50386">MVHLYDYASFYPNISAPGWLTDASLGTYGGIFHAPAQQASPPSFGAYAYCSMPHPREEDYWLPEPVENGSVKAELVYLEYLQRHHRRTPYNILPGGENQPYDCDDIHPYLYAGSPLEEGPIRVYADTYSDSANPFLHDYVNGSCQYPQLTVGGLLDAYHHGRDLWAVYGARLELLPASPDGSSIWLRSSSSPLTQASAGGVLRGIWPEYSGALPLHQQAAAIDTVDRGFPCPAREAVLDKIQSSAEWEAALGATRSLRESLAELFDANTSAWMSTFDHFADNFQARLCNGYQLPCRREEEDSSCVTHEQVEAVFRAGDWMWDFWFRASQDAARYITLVEGMFIGEILARLNAVVRGEQDLVYSHTFVHDGDVGPILGALGITSLRWPGMASNIAIEVWKSDGLFARVLYCGHPIQTVHGSLDWTPLGELIQILQPFVPEDIVKMCKQNIDKR</sequence>
<dbReference type="SUPFAM" id="SSF53254">
    <property type="entry name" value="Phosphoglycerate mutase-like"/>
    <property type="match status" value="1"/>
</dbReference>
<dbReference type="InterPro" id="IPR050645">
    <property type="entry name" value="Histidine_acid_phosphatase"/>
</dbReference>
<dbReference type="InterPro" id="IPR029033">
    <property type="entry name" value="His_PPase_superfam"/>
</dbReference>
<proteinExistence type="predicted"/>
<dbReference type="VEuPathDB" id="FungiDB:ASPZODRAFT_71773"/>
<dbReference type="RefSeq" id="XP_022578948.1">
    <property type="nucleotide sequence ID" value="XM_022729779.1"/>
</dbReference>